<keyword evidence="6" id="KW-1185">Reference proteome</keyword>
<dbReference type="STRING" id="947166.A0A1D1UHH7"/>
<sequence>MDLLIIRCQLIRISFMTLSLLLQLMIGGLWSSVKAAHDIDLLQAMQSVHSQSNGHAVKLVEGMDGFPAFQLNGLTNLAFPHILYFPQMRINPSHLAIITTFQGHDDQGGYLFAVVNPLDTVVQFGLRIHPSSVDPSSSARAAHGEQQRQNLTLYWSDSNRHVSSQALLDIDIPTTHQHWTRLALALTDSSLTVFLNCHLYASFALSQALFPVLFDPASTLYIGQAGPLLLAPFKGVIQELKITRNPQDAERMCDLTDATDNQAHTPTTTPNPSHNTAIDEQSGLPAVAAALTQTQSDTDEDWPDWTEMPPVITPPPPYHRTSSIDYMMQQPPSNVPPTTKASSNSDYTEDDDDPDDTDMSSSQEPQSTSAQPRIPPIPPLRPHPPPGEVTPRAPPGRSTAARSGLLESDTCGCSDETLEEKFEVFMHKYKEEENDEKESRPCGTLADAQHCTGPIGPPGKQGLAGMPGPRGEHGLPGFPGRPGRRGDDGAPGPPGPPGQIVYVSANDSELKTHQLQPPAHSTVLPPPAYPQPSVHPVNALANQKYYGIRIIRSRDELKGLTYSSKVGSLVYVMAEDELFLRSRTGWRAINMGPPLEFSDTSNLPTMHDTYKSSSHMAHTGPSISSEASSLSTSHHWTLTNPHMKLHLIALDEPFSGSQGGIRGADFACFKESRRTGLRGTYRALLAGQTQDLDTIVHARHRTGVPVVNVKDELLATSFASIFDDSILTDDPWLHDHTNGLKTDGLRTGALYSFDGKDVMLDDRWPTKALWHGSDVTGKRVQDEVCNDWTSDAVLKRGRAAFLTHHSGGPAQRNVQLKQGMGKTTPVTGSSHNGGSNIFWSRQLLGQSSVPCNMPLIVLCVEVLAN</sequence>
<evidence type="ECO:0000313" key="5">
    <source>
        <dbReference type="EMBL" id="GAU89174.1"/>
    </source>
</evidence>
<dbReference type="InterPro" id="IPR016187">
    <property type="entry name" value="CTDL_fold"/>
</dbReference>
<dbReference type="AlphaFoldDB" id="A0A1D1UHH7"/>
<dbReference type="Gene3D" id="2.60.120.200">
    <property type="match status" value="1"/>
</dbReference>
<protein>
    <recommendedName>
        <fullName evidence="4">Thrombospondin-like N-terminal domain-containing protein</fullName>
    </recommendedName>
</protein>
<dbReference type="EMBL" id="BDGG01000001">
    <property type="protein sequence ID" value="GAU89174.1"/>
    <property type="molecule type" value="Genomic_DNA"/>
</dbReference>
<comment type="caution">
    <text evidence="5">The sequence shown here is derived from an EMBL/GenBank/DDBJ whole genome shotgun (WGS) entry which is preliminary data.</text>
</comment>
<dbReference type="Gene3D" id="3.10.100.10">
    <property type="entry name" value="Mannose-Binding Protein A, subunit A"/>
    <property type="match status" value="1"/>
</dbReference>
<dbReference type="GO" id="GO:0005581">
    <property type="term" value="C:collagen trimer"/>
    <property type="evidence" value="ECO:0007669"/>
    <property type="project" value="UniProtKB-KW"/>
</dbReference>
<evidence type="ECO:0000259" key="4">
    <source>
        <dbReference type="SMART" id="SM00210"/>
    </source>
</evidence>
<proteinExistence type="predicted"/>
<dbReference type="InterPro" id="IPR010515">
    <property type="entry name" value="Collagenase_NC10/endostatin"/>
</dbReference>
<accession>A0A1D1UHH7</accession>
<dbReference type="Proteomes" id="UP000186922">
    <property type="component" value="Unassembled WGS sequence"/>
</dbReference>
<organism evidence="5 6">
    <name type="scientific">Ramazzottius varieornatus</name>
    <name type="common">Water bear</name>
    <name type="synonym">Tardigrade</name>
    <dbReference type="NCBI Taxonomy" id="947166"/>
    <lineage>
        <taxon>Eukaryota</taxon>
        <taxon>Metazoa</taxon>
        <taxon>Ecdysozoa</taxon>
        <taxon>Tardigrada</taxon>
        <taxon>Eutardigrada</taxon>
        <taxon>Parachela</taxon>
        <taxon>Hypsibioidea</taxon>
        <taxon>Ramazzottiidae</taxon>
        <taxon>Ramazzottius</taxon>
    </lineage>
</organism>
<feature type="compositionally biased region" description="Pro residues" evidence="3">
    <location>
        <begin position="373"/>
        <end position="394"/>
    </location>
</feature>
<name>A0A1D1UHH7_RAMVA</name>
<dbReference type="InterPro" id="IPR045463">
    <property type="entry name" value="XV/XVIII_trimerization_dom"/>
</dbReference>
<dbReference type="SMART" id="SM00210">
    <property type="entry name" value="TSPN"/>
    <property type="match status" value="1"/>
</dbReference>
<dbReference type="PANTHER" id="PTHR24637">
    <property type="entry name" value="COLLAGEN"/>
    <property type="match status" value="1"/>
</dbReference>
<dbReference type="Pfam" id="PF01391">
    <property type="entry name" value="Collagen"/>
    <property type="match status" value="1"/>
</dbReference>
<dbReference type="PANTHER" id="PTHR24637:SF388">
    <property type="entry name" value="NEMATODE CUTICLE COLLAGEN N-TERMINAL DOMAIN-CONTAINING PROTEIN"/>
    <property type="match status" value="1"/>
</dbReference>
<feature type="domain" description="Thrombospondin-like N-terminal" evidence="4">
    <location>
        <begin position="32"/>
        <end position="246"/>
    </location>
</feature>
<feature type="region of interest" description="Disordered" evidence="3">
    <location>
        <begin position="432"/>
        <end position="502"/>
    </location>
</feature>
<keyword evidence="2" id="KW-0176">Collagen</keyword>
<feature type="region of interest" description="Disordered" evidence="3">
    <location>
        <begin position="259"/>
        <end position="279"/>
    </location>
</feature>
<gene>
    <name evidence="5" type="primary">RvY_01755-1</name>
    <name evidence="5" type="synonym">RvY_01755.1</name>
    <name evidence="5" type="ORF">RvY_01755</name>
</gene>
<feature type="compositionally biased region" description="Polar residues" evidence="3">
    <location>
        <begin position="320"/>
        <end position="341"/>
    </location>
</feature>
<dbReference type="Pfam" id="PF06482">
    <property type="entry name" value="Endostatin"/>
    <property type="match status" value="1"/>
</dbReference>
<dbReference type="InterPro" id="IPR013320">
    <property type="entry name" value="ConA-like_dom_sf"/>
</dbReference>
<evidence type="ECO:0000256" key="3">
    <source>
        <dbReference type="SAM" id="MobiDB-lite"/>
    </source>
</evidence>
<dbReference type="Pfam" id="PF20010">
    <property type="entry name" value="Collagen_trimer"/>
    <property type="match status" value="1"/>
</dbReference>
<feature type="compositionally biased region" description="Low complexity" evidence="3">
    <location>
        <begin position="264"/>
        <end position="276"/>
    </location>
</feature>
<evidence type="ECO:0000313" key="6">
    <source>
        <dbReference type="Proteomes" id="UP000186922"/>
    </source>
</evidence>
<dbReference type="InterPro" id="IPR048287">
    <property type="entry name" value="TSPN-like_N"/>
</dbReference>
<dbReference type="InterPro" id="IPR016186">
    <property type="entry name" value="C-type_lectin-like/link_sf"/>
</dbReference>
<reference evidence="5 6" key="1">
    <citation type="journal article" date="2016" name="Nat. Commun.">
        <title>Extremotolerant tardigrade genome and improved radiotolerance of human cultured cells by tardigrade-unique protein.</title>
        <authorList>
            <person name="Hashimoto T."/>
            <person name="Horikawa D.D."/>
            <person name="Saito Y."/>
            <person name="Kuwahara H."/>
            <person name="Kozuka-Hata H."/>
            <person name="Shin-I T."/>
            <person name="Minakuchi Y."/>
            <person name="Ohishi K."/>
            <person name="Motoyama A."/>
            <person name="Aizu T."/>
            <person name="Enomoto A."/>
            <person name="Kondo K."/>
            <person name="Tanaka S."/>
            <person name="Hara Y."/>
            <person name="Koshikawa S."/>
            <person name="Sagara H."/>
            <person name="Miura T."/>
            <person name="Yokobori S."/>
            <person name="Miyagawa K."/>
            <person name="Suzuki Y."/>
            <person name="Kubo T."/>
            <person name="Oyama M."/>
            <person name="Kohara Y."/>
            <person name="Fujiyama A."/>
            <person name="Arakawa K."/>
            <person name="Katayama T."/>
            <person name="Toyoda A."/>
            <person name="Kunieda T."/>
        </authorList>
    </citation>
    <scope>NUCLEOTIDE SEQUENCE [LARGE SCALE GENOMIC DNA]</scope>
    <source>
        <strain evidence="5 6">YOKOZUNA-1</strain>
    </source>
</reference>
<keyword evidence="1" id="KW-0677">Repeat</keyword>
<evidence type="ECO:0000256" key="1">
    <source>
        <dbReference type="ARBA" id="ARBA00022737"/>
    </source>
</evidence>
<dbReference type="SUPFAM" id="SSF49899">
    <property type="entry name" value="Concanavalin A-like lectins/glucanases"/>
    <property type="match status" value="1"/>
</dbReference>
<dbReference type="SUPFAM" id="SSF56436">
    <property type="entry name" value="C-type lectin-like"/>
    <property type="match status" value="1"/>
</dbReference>
<dbReference type="Gene3D" id="3.40.1620.70">
    <property type="match status" value="1"/>
</dbReference>
<evidence type="ECO:0000256" key="2">
    <source>
        <dbReference type="ARBA" id="ARBA00023119"/>
    </source>
</evidence>
<feature type="compositionally biased region" description="Acidic residues" evidence="3">
    <location>
        <begin position="347"/>
        <end position="358"/>
    </location>
</feature>
<feature type="region of interest" description="Disordered" evidence="3">
    <location>
        <begin position="294"/>
        <end position="412"/>
    </location>
</feature>
<dbReference type="InterPro" id="IPR008160">
    <property type="entry name" value="Collagen"/>
</dbReference>
<dbReference type="OrthoDB" id="5983381at2759"/>